<keyword evidence="8 15" id="KW-0418">Kinase</keyword>
<name>A0A1B2E5S4_9BACL</name>
<dbReference type="GO" id="GO:0005524">
    <property type="term" value="F:ATP binding"/>
    <property type="evidence" value="ECO:0007669"/>
    <property type="project" value="UniProtKB-KW"/>
</dbReference>
<accession>A0A1B2E5S4</accession>
<evidence type="ECO:0000313" key="15">
    <source>
        <dbReference type="EMBL" id="ANY75309.1"/>
    </source>
</evidence>
<dbReference type="PANTHER" id="PTHR43711">
    <property type="entry name" value="TWO-COMPONENT HISTIDINE KINASE"/>
    <property type="match status" value="1"/>
</dbReference>
<dbReference type="Pfam" id="PF00672">
    <property type="entry name" value="HAMP"/>
    <property type="match status" value="1"/>
</dbReference>
<dbReference type="PROSITE" id="PS50109">
    <property type="entry name" value="HIS_KIN"/>
    <property type="match status" value="1"/>
</dbReference>
<keyword evidence="12" id="KW-0812">Transmembrane</keyword>
<organism evidence="15">
    <name type="scientific">Paenibacillus ihbetae</name>
    <dbReference type="NCBI Taxonomy" id="1870820"/>
    <lineage>
        <taxon>Bacteria</taxon>
        <taxon>Bacillati</taxon>
        <taxon>Bacillota</taxon>
        <taxon>Bacilli</taxon>
        <taxon>Bacillales</taxon>
        <taxon>Paenibacillaceae</taxon>
        <taxon>Paenibacillus</taxon>
    </lineage>
</organism>
<evidence type="ECO:0000256" key="4">
    <source>
        <dbReference type="ARBA" id="ARBA00022475"/>
    </source>
</evidence>
<dbReference type="Gene3D" id="1.10.287.130">
    <property type="match status" value="1"/>
</dbReference>
<evidence type="ECO:0000256" key="9">
    <source>
        <dbReference type="ARBA" id="ARBA00022840"/>
    </source>
</evidence>
<dbReference type="InterPro" id="IPR036097">
    <property type="entry name" value="HisK_dim/P_sf"/>
</dbReference>
<evidence type="ECO:0000256" key="5">
    <source>
        <dbReference type="ARBA" id="ARBA00022553"/>
    </source>
</evidence>
<keyword evidence="17" id="KW-1185">Reference proteome</keyword>
<reference evidence="16 17" key="2">
    <citation type="submission" date="2016-12" db="EMBL/GenBank/DDBJ databases">
        <title>Genome sequencing and description of Paenibacillus sp. nov. from high altitude lake in the Indian Trans- Himalayas.</title>
        <authorList>
            <person name="Kiran S."/>
            <person name="Swarnkar M.K."/>
            <person name="Rana A."/>
            <person name="Tewari R."/>
            <person name="Gulati A."/>
        </authorList>
    </citation>
    <scope>NUCLEOTIDE SEQUENCE [LARGE SCALE GENOMIC DNA]</scope>
    <source>
        <strain evidence="16 17">IHBB 9951</strain>
    </source>
</reference>
<evidence type="ECO:0000313" key="17">
    <source>
        <dbReference type="Proteomes" id="UP000189059"/>
    </source>
</evidence>
<sequence>MSRTRLRFGLKWKAALLLALLLISILVVLSSLVLAGIREDQRVRLEHTFAQETEAANVRTHQDYLVNANRSPDDYMELSGQQLAVDLGARSGMAVTLYKLDGTLAGTSLPFQPKADVQDALAYTAKGRSAYITEGDQLLYLAPLYLMDEQIGTIQFHASLAEQHAFYHRIRSLFVVTGAAVLAAGFLIGFLYVWRQAHIIGKLNTAAQMIGGGEYLSEPTVRRRDELGELAQGIYEMSGRISSSVRQLTEEKQKLIEAVARLQELEQQQKQFIGNISHELKTPLTSIIAYADLLEMYRDDPDLLEDARERIREEAGRLYSLVEKSLQLSSLDIYDFQTKAEIVQIVPILQETAARLQAKAEQLSVTIHTSLTEGTVWADPDNLMHIVLNLVDNGVKYNRPGGTVTIANHRAVDPQGAERMVITIVDTGIGIPEEARDRIFDPFFTVSCDRSRARGGTGLGLSLVRSLAEKEHGTVQLIRTGPEGSIFAVTLPVRWPEEAVPDYSHER</sequence>
<evidence type="ECO:0000313" key="16">
    <source>
        <dbReference type="EMBL" id="OOC62523.1"/>
    </source>
</evidence>
<evidence type="ECO:0000259" key="14">
    <source>
        <dbReference type="PROSITE" id="PS50885"/>
    </source>
</evidence>
<feature type="transmembrane region" description="Helical" evidence="12">
    <location>
        <begin position="173"/>
        <end position="194"/>
    </location>
</feature>
<keyword evidence="5" id="KW-0597">Phosphoprotein</keyword>
<dbReference type="FunFam" id="1.10.287.130:FF:000001">
    <property type="entry name" value="Two-component sensor histidine kinase"/>
    <property type="match status" value="1"/>
</dbReference>
<keyword evidence="10" id="KW-0902">Two-component regulatory system</keyword>
<dbReference type="PANTHER" id="PTHR43711:SF26">
    <property type="entry name" value="SENSOR HISTIDINE KINASE RCSC"/>
    <property type="match status" value="1"/>
</dbReference>
<dbReference type="InterPro" id="IPR003660">
    <property type="entry name" value="HAMP_dom"/>
</dbReference>
<comment type="catalytic activity">
    <reaction evidence="1">
        <text>ATP + protein L-histidine = ADP + protein N-phospho-L-histidine.</text>
        <dbReference type="EC" id="2.7.13.3"/>
    </reaction>
</comment>
<keyword evidence="9" id="KW-0067">ATP-binding</keyword>
<dbReference type="SMART" id="SM00388">
    <property type="entry name" value="HisKA"/>
    <property type="match status" value="1"/>
</dbReference>
<dbReference type="EMBL" id="CP016809">
    <property type="protein sequence ID" value="ANY75309.1"/>
    <property type="molecule type" value="Genomic_DNA"/>
</dbReference>
<gene>
    <name evidence="16" type="ORF">BBD40_12020</name>
    <name evidence="15" type="ORF">BBD41_23540</name>
</gene>
<dbReference type="RefSeq" id="WP_077567300.1">
    <property type="nucleotide sequence ID" value="NZ_CP016809.1"/>
</dbReference>
<evidence type="ECO:0000256" key="7">
    <source>
        <dbReference type="ARBA" id="ARBA00022741"/>
    </source>
</evidence>
<dbReference type="SUPFAM" id="SSF47384">
    <property type="entry name" value="Homodimeric domain of signal transducing histidine kinase"/>
    <property type="match status" value="1"/>
</dbReference>
<feature type="domain" description="HAMP" evidence="14">
    <location>
        <begin position="194"/>
        <end position="246"/>
    </location>
</feature>
<keyword evidence="11 12" id="KW-0472">Membrane</keyword>
<dbReference type="Gene3D" id="6.10.340.10">
    <property type="match status" value="1"/>
</dbReference>
<dbReference type="SMART" id="SM00387">
    <property type="entry name" value="HATPase_c"/>
    <property type="match status" value="1"/>
</dbReference>
<dbReference type="CDD" id="cd06225">
    <property type="entry name" value="HAMP"/>
    <property type="match status" value="1"/>
</dbReference>
<evidence type="ECO:0000256" key="6">
    <source>
        <dbReference type="ARBA" id="ARBA00022679"/>
    </source>
</evidence>
<evidence type="ECO:0000256" key="10">
    <source>
        <dbReference type="ARBA" id="ARBA00023012"/>
    </source>
</evidence>
<proteinExistence type="predicted"/>
<dbReference type="InterPro" id="IPR003594">
    <property type="entry name" value="HATPase_dom"/>
</dbReference>
<dbReference type="Proteomes" id="UP000189059">
    <property type="component" value="Unassembled WGS sequence"/>
</dbReference>
<evidence type="ECO:0000256" key="1">
    <source>
        <dbReference type="ARBA" id="ARBA00000085"/>
    </source>
</evidence>
<dbReference type="PROSITE" id="PS50885">
    <property type="entry name" value="HAMP"/>
    <property type="match status" value="1"/>
</dbReference>
<comment type="subcellular location">
    <subcellularLocation>
        <location evidence="2">Cell membrane</location>
        <topology evidence="2">Multi-pass membrane protein</topology>
    </subcellularLocation>
</comment>
<keyword evidence="4" id="KW-1003">Cell membrane</keyword>
<evidence type="ECO:0000256" key="2">
    <source>
        <dbReference type="ARBA" id="ARBA00004651"/>
    </source>
</evidence>
<evidence type="ECO:0000256" key="8">
    <source>
        <dbReference type="ARBA" id="ARBA00022777"/>
    </source>
</evidence>
<dbReference type="PRINTS" id="PR00344">
    <property type="entry name" value="BCTRLSENSOR"/>
</dbReference>
<keyword evidence="7" id="KW-0547">Nucleotide-binding</keyword>
<dbReference type="InterPro" id="IPR005467">
    <property type="entry name" value="His_kinase_dom"/>
</dbReference>
<evidence type="ECO:0000256" key="12">
    <source>
        <dbReference type="SAM" id="Phobius"/>
    </source>
</evidence>
<dbReference type="Gene3D" id="3.30.565.10">
    <property type="entry name" value="Histidine kinase-like ATPase, C-terminal domain"/>
    <property type="match status" value="1"/>
</dbReference>
<dbReference type="CDD" id="cd00082">
    <property type="entry name" value="HisKA"/>
    <property type="match status" value="1"/>
</dbReference>
<dbReference type="SMART" id="SM00304">
    <property type="entry name" value="HAMP"/>
    <property type="match status" value="1"/>
</dbReference>
<dbReference type="InterPro" id="IPR036890">
    <property type="entry name" value="HATPase_C_sf"/>
</dbReference>
<keyword evidence="12" id="KW-1133">Transmembrane helix</keyword>
<keyword evidence="6" id="KW-0808">Transferase</keyword>
<evidence type="ECO:0000256" key="11">
    <source>
        <dbReference type="ARBA" id="ARBA00023136"/>
    </source>
</evidence>
<protein>
    <recommendedName>
        <fullName evidence="3">histidine kinase</fullName>
        <ecNumber evidence="3">2.7.13.3</ecNumber>
    </recommendedName>
</protein>
<dbReference type="InterPro" id="IPR004358">
    <property type="entry name" value="Sig_transdc_His_kin-like_C"/>
</dbReference>
<dbReference type="EC" id="2.7.13.3" evidence="3"/>
<reference evidence="15" key="1">
    <citation type="submission" date="2016-08" db="EMBL/GenBank/DDBJ databases">
        <title>Complete Genome Seqeunce of Paenibacillus sp. nov. IHBB 9852 from high altitute lake of Indian trans-Himalayas.</title>
        <authorList>
            <person name="Kiran S."/>
            <person name="Swarnkar M.K."/>
            <person name="Rana A."/>
            <person name="Tewari R."/>
            <person name="Gulati A."/>
        </authorList>
    </citation>
    <scope>NUCLEOTIDE SEQUENCE [LARGE SCALE GENOMIC DNA]</scope>
    <source>
        <strain evidence="15">IHBB 9852</strain>
    </source>
</reference>
<dbReference type="InterPro" id="IPR003661">
    <property type="entry name" value="HisK_dim/P_dom"/>
</dbReference>
<dbReference type="GO" id="GO:0000155">
    <property type="term" value="F:phosphorelay sensor kinase activity"/>
    <property type="evidence" value="ECO:0007669"/>
    <property type="project" value="InterPro"/>
</dbReference>
<dbReference type="Pfam" id="PF00512">
    <property type="entry name" value="HisKA"/>
    <property type="match status" value="1"/>
</dbReference>
<dbReference type="InterPro" id="IPR050736">
    <property type="entry name" value="Sensor_HK_Regulatory"/>
</dbReference>
<evidence type="ECO:0000256" key="3">
    <source>
        <dbReference type="ARBA" id="ARBA00012438"/>
    </source>
</evidence>
<dbReference type="GO" id="GO:0005886">
    <property type="term" value="C:plasma membrane"/>
    <property type="evidence" value="ECO:0007669"/>
    <property type="project" value="UniProtKB-SubCell"/>
</dbReference>
<dbReference type="EMBL" id="MRVI01000001">
    <property type="protein sequence ID" value="OOC62523.1"/>
    <property type="molecule type" value="Genomic_DNA"/>
</dbReference>
<evidence type="ECO:0000259" key="13">
    <source>
        <dbReference type="PROSITE" id="PS50109"/>
    </source>
</evidence>
<dbReference type="OrthoDB" id="9786919at2"/>
<feature type="domain" description="Histidine kinase" evidence="13">
    <location>
        <begin position="275"/>
        <end position="495"/>
    </location>
</feature>
<dbReference type="Pfam" id="PF02518">
    <property type="entry name" value="HATPase_c"/>
    <property type="match status" value="1"/>
</dbReference>
<dbReference type="KEGG" id="pib:BBD41_23540"/>
<dbReference type="SUPFAM" id="SSF55874">
    <property type="entry name" value="ATPase domain of HSP90 chaperone/DNA topoisomerase II/histidine kinase"/>
    <property type="match status" value="1"/>
</dbReference>
<dbReference type="AlphaFoldDB" id="A0A1B2E5S4"/>